<evidence type="ECO:0000313" key="3">
    <source>
        <dbReference type="Proteomes" id="UP001066276"/>
    </source>
</evidence>
<evidence type="ECO:0000313" key="2">
    <source>
        <dbReference type="EMBL" id="KAJ1098013.1"/>
    </source>
</evidence>
<reference evidence="2" key="1">
    <citation type="journal article" date="2022" name="bioRxiv">
        <title>Sequencing and chromosome-scale assembly of the giantPleurodeles waltlgenome.</title>
        <authorList>
            <person name="Brown T."/>
            <person name="Elewa A."/>
            <person name="Iarovenko S."/>
            <person name="Subramanian E."/>
            <person name="Araus A.J."/>
            <person name="Petzold A."/>
            <person name="Susuki M."/>
            <person name="Suzuki K.-i.T."/>
            <person name="Hayashi T."/>
            <person name="Toyoda A."/>
            <person name="Oliveira C."/>
            <person name="Osipova E."/>
            <person name="Leigh N.D."/>
            <person name="Simon A."/>
            <person name="Yun M.H."/>
        </authorList>
    </citation>
    <scope>NUCLEOTIDE SEQUENCE</scope>
    <source>
        <strain evidence="2">20211129_DDA</strain>
        <tissue evidence="2">Liver</tissue>
    </source>
</reference>
<organism evidence="2 3">
    <name type="scientific">Pleurodeles waltl</name>
    <name type="common">Iberian ribbed newt</name>
    <dbReference type="NCBI Taxonomy" id="8319"/>
    <lineage>
        <taxon>Eukaryota</taxon>
        <taxon>Metazoa</taxon>
        <taxon>Chordata</taxon>
        <taxon>Craniata</taxon>
        <taxon>Vertebrata</taxon>
        <taxon>Euteleostomi</taxon>
        <taxon>Amphibia</taxon>
        <taxon>Batrachia</taxon>
        <taxon>Caudata</taxon>
        <taxon>Salamandroidea</taxon>
        <taxon>Salamandridae</taxon>
        <taxon>Pleurodelinae</taxon>
        <taxon>Pleurodeles</taxon>
    </lineage>
</organism>
<accession>A0AAV7M7X7</accession>
<feature type="compositionally biased region" description="Polar residues" evidence="1">
    <location>
        <begin position="1"/>
        <end position="12"/>
    </location>
</feature>
<feature type="region of interest" description="Disordered" evidence="1">
    <location>
        <begin position="1"/>
        <end position="21"/>
    </location>
</feature>
<dbReference type="EMBL" id="JANPWB010000014">
    <property type="protein sequence ID" value="KAJ1098013.1"/>
    <property type="molecule type" value="Genomic_DNA"/>
</dbReference>
<evidence type="ECO:0000256" key="1">
    <source>
        <dbReference type="SAM" id="MobiDB-lite"/>
    </source>
</evidence>
<proteinExistence type="predicted"/>
<protein>
    <submittedName>
        <fullName evidence="2">Uncharacterized protein</fullName>
    </submittedName>
</protein>
<name>A0AAV7M7X7_PLEWA</name>
<sequence length="80" mass="8873">MGNGSTGEQLAANSAPVRKANSNWRGTVCELGRRGSLWLTAAHCTRRSTAEHGVAPRLFWRRSGQWTSRTPMHSHSNITR</sequence>
<dbReference type="AlphaFoldDB" id="A0AAV7M7X7"/>
<comment type="caution">
    <text evidence="2">The sequence shown here is derived from an EMBL/GenBank/DDBJ whole genome shotgun (WGS) entry which is preliminary data.</text>
</comment>
<dbReference type="Proteomes" id="UP001066276">
    <property type="component" value="Chromosome 10"/>
</dbReference>
<gene>
    <name evidence="2" type="ORF">NDU88_003129</name>
</gene>
<keyword evidence="3" id="KW-1185">Reference proteome</keyword>